<dbReference type="AlphaFoldDB" id="D8PN08"/>
<keyword evidence="3" id="KW-1185">Reference proteome</keyword>
<dbReference type="RefSeq" id="XP_003037761.1">
    <property type="nucleotide sequence ID" value="XM_003037715.1"/>
</dbReference>
<gene>
    <name evidence="2" type="ORF">SCHCODRAFT_230333</name>
</gene>
<organism evidence="3">
    <name type="scientific">Schizophyllum commune (strain H4-8 / FGSC 9210)</name>
    <name type="common">Split gill fungus</name>
    <dbReference type="NCBI Taxonomy" id="578458"/>
    <lineage>
        <taxon>Eukaryota</taxon>
        <taxon>Fungi</taxon>
        <taxon>Dikarya</taxon>
        <taxon>Basidiomycota</taxon>
        <taxon>Agaricomycotina</taxon>
        <taxon>Agaricomycetes</taxon>
        <taxon>Agaricomycetidae</taxon>
        <taxon>Agaricales</taxon>
        <taxon>Schizophyllaceae</taxon>
        <taxon>Schizophyllum</taxon>
    </lineage>
</organism>
<feature type="region of interest" description="Disordered" evidence="1">
    <location>
        <begin position="1"/>
        <end position="33"/>
    </location>
</feature>
<name>D8PN08_SCHCM</name>
<evidence type="ECO:0000313" key="3">
    <source>
        <dbReference type="Proteomes" id="UP000007431"/>
    </source>
</evidence>
<dbReference type="InParanoid" id="D8PN08"/>
<dbReference type="KEGG" id="scm:SCHCO_02620893"/>
<proteinExistence type="predicted"/>
<dbReference type="EMBL" id="GL377302">
    <property type="protein sequence ID" value="EFJ02859.1"/>
    <property type="molecule type" value="Genomic_DNA"/>
</dbReference>
<sequence>MPKVTTKSTRVPAAKAERRGKPKTKREAARVKVEHPSTAIAVVADSSSSKRATTTAGPSTKPPRVIARTFIDDNIVLLHCECNYNSETISLHNRDGLPLPRPNVVGFELIDRLIRSPVGWTGFGTPYVYQASVMKRGSYMLKYKGREVWSYGQDDLAKMERENEEANETPYDMDKWNRLMAFYAEKVKVIRELDEDRVLARFGNNTIAYDDPNEEFYPEEFFVRMDSELTHEWREYKRRTGKAMQYGPMPVVKS</sequence>
<dbReference type="OrthoDB" id="10313105at2759"/>
<evidence type="ECO:0000313" key="2">
    <source>
        <dbReference type="EMBL" id="EFJ02859.1"/>
    </source>
</evidence>
<dbReference type="Proteomes" id="UP000007431">
    <property type="component" value="Unassembled WGS sequence"/>
</dbReference>
<protein>
    <submittedName>
        <fullName evidence="2">Uncharacterized protein</fullName>
    </submittedName>
</protein>
<dbReference type="VEuPathDB" id="FungiDB:SCHCODRAFT_02620893"/>
<accession>D8PN08</accession>
<feature type="compositionally biased region" description="Basic and acidic residues" evidence="1">
    <location>
        <begin position="15"/>
        <end position="33"/>
    </location>
</feature>
<dbReference type="HOGENOM" id="CLU_947157_0_0_1"/>
<reference evidence="2 3" key="1">
    <citation type="journal article" date="2010" name="Nat. Biotechnol.">
        <title>Genome sequence of the model mushroom Schizophyllum commune.</title>
        <authorList>
            <person name="Ohm R.A."/>
            <person name="de Jong J.F."/>
            <person name="Lugones L.G."/>
            <person name="Aerts A."/>
            <person name="Kothe E."/>
            <person name="Stajich J.E."/>
            <person name="de Vries R.P."/>
            <person name="Record E."/>
            <person name="Levasseur A."/>
            <person name="Baker S.E."/>
            <person name="Bartholomew K.A."/>
            <person name="Coutinho P.M."/>
            <person name="Erdmann S."/>
            <person name="Fowler T.J."/>
            <person name="Gathman A.C."/>
            <person name="Lombard V."/>
            <person name="Henrissat B."/>
            <person name="Knabe N."/>
            <person name="Kuees U."/>
            <person name="Lilly W.W."/>
            <person name="Lindquist E."/>
            <person name="Lucas S."/>
            <person name="Magnuson J.K."/>
            <person name="Piumi F."/>
            <person name="Raudaskoski M."/>
            <person name="Salamov A."/>
            <person name="Schmutz J."/>
            <person name="Schwarze F.W.M.R."/>
            <person name="vanKuyk P.A."/>
            <person name="Horton J.S."/>
            <person name="Grigoriev I.V."/>
            <person name="Woesten H.A.B."/>
        </authorList>
    </citation>
    <scope>NUCLEOTIDE SEQUENCE [LARGE SCALE GENOMIC DNA]</scope>
    <source>
        <strain evidence="3">H4-8 / FGSC 9210</strain>
    </source>
</reference>
<evidence type="ECO:0000256" key="1">
    <source>
        <dbReference type="SAM" id="MobiDB-lite"/>
    </source>
</evidence>
<dbReference type="GeneID" id="9585695"/>